<proteinExistence type="predicted"/>
<comment type="caution">
    <text evidence="1">The sequence shown here is derived from an EMBL/GenBank/DDBJ whole genome shotgun (WGS) entry which is preliminary data.</text>
</comment>
<dbReference type="InterPro" id="IPR037485">
    <property type="entry name" value="PEX22"/>
</dbReference>
<keyword evidence="2" id="KW-1185">Reference proteome</keyword>
<accession>A0A812N4B9</accession>
<gene>
    <name evidence="1" type="primary">PEX22</name>
    <name evidence="1" type="ORF">SPIL2461_LOCUS6128</name>
</gene>
<feature type="non-terminal residue" evidence="1">
    <location>
        <position position="121"/>
    </location>
</feature>
<dbReference type="EMBL" id="CAJNIZ010009036">
    <property type="protein sequence ID" value="CAE7275370.1"/>
    <property type="molecule type" value="Genomic_DNA"/>
</dbReference>
<evidence type="ECO:0000313" key="2">
    <source>
        <dbReference type="Proteomes" id="UP000649617"/>
    </source>
</evidence>
<dbReference type="Proteomes" id="UP000649617">
    <property type="component" value="Unassembled WGS sequence"/>
</dbReference>
<organism evidence="1 2">
    <name type="scientific">Symbiodinium pilosum</name>
    <name type="common">Dinoflagellate</name>
    <dbReference type="NCBI Taxonomy" id="2952"/>
    <lineage>
        <taxon>Eukaryota</taxon>
        <taxon>Sar</taxon>
        <taxon>Alveolata</taxon>
        <taxon>Dinophyceae</taxon>
        <taxon>Suessiales</taxon>
        <taxon>Symbiodiniaceae</taxon>
        <taxon>Symbiodinium</taxon>
    </lineage>
</organism>
<dbReference type="GO" id="GO:0007031">
    <property type="term" value="P:peroxisome organization"/>
    <property type="evidence" value="ECO:0007669"/>
    <property type="project" value="InterPro"/>
</dbReference>
<protein>
    <submittedName>
        <fullName evidence="1">PEX22 protein</fullName>
    </submittedName>
</protein>
<sequence>KRVSISLDGLLLGLADSGPAVANFLEFCQSCEVFAFSVADSDAREAQVLQMLDSLGARRAGFKRHRLMFSSTQEGRVSMVRQLQPDLHLEASPEVAEALLGKVPDVRVVESLPRVEEALAL</sequence>
<reference evidence="1" key="1">
    <citation type="submission" date="2021-02" db="EMBL/GenBank/DDBJ databases">
        <authorList>
            <person name="Dougan E. K."/>
            <person name="Rhodes N."/>
            <person name="Thang M."/>
            <person name="Chan C."/>
        </authorList>
    </citation>
    <scope>NUCLEOTIDE SEQUENCE</scope>
</reference>
<dbReference type="PANTHER" id="PTHR34126">
    <property type="entry name" value="PEROXISOME BIOGENESIS PROTEIN 22"/>
    <property type="match status" value="1"/>
</dbReference>
<name>A0A812N4B9_SYMPI</name>
<dbReference type="AlphaFoldDB" id="A0A812N4B9"/>
<dbReference type="OrthoDB" id="437454at2759"/>
<dbReference type="Pfam" id="PF22978">
    <property type="entry name" value="HAD_Pex22"/>
    <property type="match status" value="1"/>
</dbReference>
<evidence type="ECO:0000313" key="1">
    <source>
        <dbReference type="EMBL" id="CAE7275370.1"/>
    </source>
</evidence>
<dbReference type="PANTHER" id="PTHR34126:SF1">
    <property type="entry name" value="PEROXISOME BIOGENESIS PROTEIN 22"/>
    <property type="match status" value="1"/>
</dbReference>